<organism evidence="1 2">
    <name type="scientific">Schistosoma margrebowiei</name>
    <dbReference type="NCBI Taxonomy" id="48269"/>
    <lineage>
        <taxon>Eukaryota</taxon>
        <taxon>Metazoa</taxon>
        <taxon>Spiralia</taxon>
        <taxon>Lophotrochozoa</taxon>
        <taxon>Platyhelminthes</taxon>
        <taxon>Trematoda</taxon>
        <taxon>Digenea</taxon>
        <taxon>Strigeidida</taxon>
        <taxon>Schistosomatoidea</taxon>
        <taxon>Schistosomatidae</taxon>
        <taxon>Schistosoma</taxon>
    </lineage>
</organism>
<protein>
    <submittedName>
        <fullName evidence="1">Uncharacterized protein</fullName>
    </submittedName>
</protein>
<gene>
    <name evidence="1" type="ORF">SMRZ_LOCUS20654</name>
</gene>
<evidence type="ECO:0000313" key="2">
    <source>
        <dbReference type="Proteomes" id="UP000277204"/>
    </source>
</evidence>
<dbReference type="Proteomes" id="UP000277204">
    <property type="component" value="Unassembled WGS sequence"/>
</dbReference>
<dbReference type="AlphaFoldDB" id="A0A183MX76"/>
<sequence length="86" mass="9778">MVVGGSQQETLMTWVSCYLGLVSKVVLNFFILKHYQPTSKSELSIQSQDSSTVWGGNLAKIQVFNNICLRKILRIHWPDIINNNLL</sequence>
<reference evidence="1 2" key="1">
    <citation type="submission" date="2018-11" db="EMBL/GenBank/DDBJ databases">
        <authorList>
            <consortium name="Pathogen Informatics"/>
        </authorList>
    </citation>
    <scope>NUCLEOTIDE SEQUENCE [LARGE SCALE GENOMIC DNA]</scope>
    <source>
        <strain evidence="1 2">Zambia</strain>
    </source>
</reference>
<dbReference type="EMBL" id="UZAI01018400">
    <property type="protein sequence ID" value="VDP36659.1"/>
    <property type="molecule type" value="Genomic_DNA"/>
</dbReference>
<accession>A0A183MX76</accession>
<name>A0A183MX76_9TREM</name>
<proteinExistence type="predicted"/>
<keyword evidence="2" id="KW-1185">Reference proteome</keyword>
<evidence type="ECO:0000313" key="1">
    <source>
        <dbReference type="EMBL" id="VDP36659.1"/>
    </source>
</evidence>